<proteinExistence type="predicted"/>
<organism evidence="2 3">
    <name type="scientific">Brachionus plicatilis</name>
    <name type="common">Marine rotifer</name>
    <name type="synonym">Brachionus muelleri</name>
    <dbReference type="NCBI Taxonomy" id="10195"/>
    <lineage>
        <taxon>Eukaryota</taxon>
        <taxon>Metazoa</taxon>
        <taxon>Spiralia</taxon>
        <taxon>Gnathifera</taxon>
        <taxon>Rotifera</taxon>
        <taxon>Eurotatoria</taxon>
        <taxon>Monogononta</taxon>
        <taxon>Pseudotrocha</taxon>
        <taxon>Ploima</taxon>
        <taxon>Brachionidae</taxon>
        <taxon>Brachionus</taxon>
    </lineage>
</organism>
<comment type="caution">
    <text evidence="2">The sequence shown here is derived from an EMBL/GenBank/DDBJ whole genome shotgun (WGS) entry which is preliminary data.</text>
</comment>
<evidence type="ECO:0000313" key="2">
    <source>
        <dbReference type="EMBL" id="RNA09713.1"/>
    </source>
</evidence>
<dbReference type="Proteomes" id="UP000276133">
    <property type="component" value="Unassembled WGS sequence"/>
</dbReference>
<evidence type="ECO:0000256" key="1">
    <source>
        <dbReference type="SAM" id="Phobius"/>
    </source>
</evidence>
<protein>
    <submittedName>
        <fullName evidence="2">Uncharacterized protein</fullName>
    </submittedName>
</protein>
<keyword evidence="1" id="KW-1133">Transmembrane helix</keyword>
<dbReference type="AlphaFoldDB" id="A0A3M7QEM0"/>
<keyword evidence="1" id="KW-0812">Transmembrane</keyword>
<evidence type="ECO:0000313" key="3">
    <source>
        <dbReference type="Proteomes" id="UP000276133"/>
    </source>
</evidence>
<gene>
    <name evidence="2" type="ORF">BpHYR1_013910</name>
</gene>
<name>A0A3M7QEM0_BRAPC</name>
<feature type="transmembrane region" description="Helical" evidence="1">
    <location>
        <begin position="12"/>
        <end position="34"/>
    </location>
</feature>
<sequence>MGFSHMQIDEITIRMLIICHIIIIYGDSVFVYGIKNKSILRSLPSFSYNGPNYNDPFNGLKRN</sequence>
<keyword evidence="1" id="KW-0472">Membrane</keyword>
<dbReference type="EMBL" id="REGN01006384">
    <property type="protein sequence ID" value="RNA09713.1"/>
    <property type="molecule type" value="Genomic_DNA"/>
</dbReference>
<keyword evidence="3" id="KW-1185">Reference proteome</keyword>
<reference evidence="2 3" key="1">
    <citation type="journal article" date="2018" name="Sci. Rep.">
        <title>Genomic signatures of local adaptation to the degree of environmental predictability in rotifers.</title>
        <authorList>
            <person name="Franch-Gras L."/>
            <person name="Hahn C."/>
            <person name="Garcia-Roger E.M."/>
            <person name="Carmona M.J."/>
            <person name="Serra M."/>
            <person name="Gomez A."/>
        </authorList>
    </citation>
    <scope>NUCLEOTIDE SEQUENCE [LARGE SCALE GENOMIC DNA]</scope>
    <source>
        <strain evidence="2">HYR1</strain>
    </source>
</reference>
<accession>A0A3M7QEM0</accession>